<comment type="caution">
    <text evidence="7">The sequence shown here is derived from an EMBL/GenBank/DDBJ whole genome shotgun (WGS) entry which is preliminary data.</text>
</comment>
<evidence type="ECO:0000256" key="1">
    <source>
        <dbReference type="ARBA" id="ARBA00022908"/>
    </source>
</evidence>
<evidence type="ECO:0000256" key="3">
    <source>
        <dbReference type="ARBA" id="ARBA00023172"/>
    </source>
</evidence>
<dbReference type="InterPro" id="IPR044068">
    <property type="entry name" value="CB"/>
</dbReference>
<dbReference type="Proteomes" id="UP000618818">
    <property type="component" value="Unassembled WGS sequence"/>
</dbReference>
<dbReference type="Pfam" id="PF00589">
    <property type="entry name" value="Phage_integrase"/>
    <property type="match status" value="1"/>
</dbReference>
<dbReference type="InterPro" id="IPR010998">
    <property type="entry name" value="Integrase_recombinase_N"/>
</dbReference>
<gene>
    <name evidence="7" type="ORF">IEZ26_18275</name>
</gene>
<feature type="domain" description="Tyr recombinase" evidence="5">
    <location>
        <begin position="127"/>
        <end position="324"/>
    </location>
</feature>
<keyword evidence="2 4" id="KW-0238">DNA-binding</keyword>
<dbReference type="PROSITE" id="PS51898">
    <property type="entry name" value="TYR_RECOMBINASE"/>
    <property type="match status" value="1"/>
</dbReference>
<dbReference type="InterPro" id="IPR004107">
    <property type="entry name" value="Integrase_SAM-like_N"/>
</dbReference>
<evidence type="ECO:0000259" key="5">
    <source>
        <dbReference type="PROSITE" id="PS51898"/>
    </source>
</evidence>
<dbReference type="PANTHER" id="PTHR30349:SF91">
    <property type="entry name" value="INTA PROTEIN"/>
    <property type="match status" value="1"/>
</dbReference>
<sequence>MKQSEAIKYVNEEEEGRPLTVGTYLPDWLQGKQALRPSTRASYESHIRLHLLPHLGHVPLAELRADHIERMYQKIAGSNPERSRAVSPATMRRIHATLTSALSTAERRGLVVRNAASRVELARSPRPAASAWTSAEFARFLDLIDGDRPHLLFLLLGMRGLRRGEGVALRWRDVDLQVACIRIERSAVSVNGQTVFGPPKSSSGVRTVAVDRQTSAKLHWHGCRQRLENRDRIGTPVLSELVFTDSEGAALDPTYVSRHFDRLVKKHGLLRIRLHDLRHTSASIGLASGETLLEVSRRLGHSSISVTADIYSHIAPLVASESAERLAAVVYGSAGPDDRTPGA</sequence>
<evidence type="ECO:0000259" key="6">
    <source>
        <dbReference type="PROSITE" id="PS51900"/>
    </source>
</evidence>
<organism evidence="7 8">
    <name type="scientific">Nocardioides cavernae</name>
    <dbReference type="NCBI Taxonomy" id="1921566"/>
    <lineage>
        <taxon>Bacteria</taxon>
        <taxon>Bacillati</taxon>
        <taxon>Actinomycetota</taxon>
        <taxon>Actinomycetes</taxon>
        <taxon>Propionibacteriales</taxon>
        <taxon>Nocardioidaceae</taxon>
        <taxon>Nocardioides</taxon>
    </lineage>
</organism>
<dbReference type="EMBL" id="JACXYZ010000003">
    <property type="protein sequence ID" value="MBD3926576.1"/>
    <property type="molecule type" value="Genomic_DNA"/>
</dbReference>
<dbReference type="InterPro" id="IPR011010">
    <property type="entry name" value="DNA_brk_join_enz"/>
</dbReference>
<keyword evidence="1" id="KW-0229">DNA integration</keyword>
<keyword evidence="3" id="KW-0233">DNA recombination</keyword>
<evidence type="ECO:0000313" key="7">
    <source>
        <dbReference type="EMBL" id="MBD3926576.1"/>
    </source>
</evidence>
<feature type="domain" description="Core-binding (CB)" evidence="6">
    <location>
        <begin position="19"/>
        <end position="106"/>
    </location>
</feature>
<dbReference type="SUPFAM" id="SSF56349">
    <property type="entry name" value="DNA breaking-rejoining enzymes"/>
    <property type="match status" value="1"/>
</dbReference>
<reference evidence="7 8" key="1">
    <citation type="submission" date="2020-09" db="EMBL/GenBank/DDBJ databases">
        <title>novel species in genus Nocardioides.</title>
        <authorList>
            <person name="Zhang G."/>
        </authorList>
    </citation>
    <scope>NUCLEOTIDE SEQUENCE [LARGE SCALE GENOMIC DNA]</scope>
    <source>
        <strain evidence="7 8">KCTC 39551</strain>
    </source>
</reference>
<dbReference type="Pfam" id="PF14659">
    <property type="entry name" value="Phage_int_SAM_3"/>
    <property type="match status" value="1"/>
</dbReference>
<dbReference type="RefSeq" id="WP_191196439.1">
    <property type="nucleotide sequence ID" value="NZ_JACXYZ010000003.1"/>
</dbReference>
<dbReference type="InterPro" id="IPR013762">
    <property type="entry name" value="Integrase-like_cat_sf"/>
</dbReference>
<proteinExistence type="predicted"/>
<name>A0ABR8NEN4_9ACTN</name>
<dbReference type="InterPro" id="IPR002104">
    <property type="entry name" value="Integrase_catalytic"/>
</dbReference>
<dbReference type="CDD" id="cd01189">
    <property type="entry name" value="INT_ICEBs1_C_like"/>
    <property type="match status" value="1"/>
</dbReference>
<protein>
    <submittedName>
        <fullName evidence="7">Site-specific integrase</fullName>
    </submittedName>
</protein>
<keyword evidence="8" id="KW-1185">Reference proteome</keyword>
<dbReference type="InterPro" id="IPR050090">
    <property type="entry name" value="Tyrosine_recombinase_XerCD"/>
</dbReference>
<evidence type="ECO:0000313" key="8">
    <source>
        <dbReference type="Proteomes" id="UP000618818"/>
    </source>
</evidence>
<dbReference type="PANTHER" id="PTHR30349">
    <property type="entry name" value="PHAGE INTEGRASE-RELATED"/>
    <property type="match status" value="1"/>
</dbReference>
<accession>A0ABR8NEN4</accession>
<dbReference type="PROSITE" id="PS51900">
    <property type="entry name" value="CB"/>
    <property type="match status" value="1"/>
</dbReference>
<dbReference type="Gene3D" id="1.10.150.130">
    <property type="match status" value="1"/>
</dbReference>
<evidence type="ECO:0000256" key="4">
    <source>
        <dbReference type="PROSITE-ProRule" id="PRU01248"/>
    </source>
</evidence>
<dbReference type="Gene3D" id="1.10.443.10">
    <property type="entry name" value="Intergrase catalytic core"/>
    <property type="match status" value="1"/>
</dbReference>
<evidence type="ECO:0000256" key="2">
    <source>
        <dbReference type="ARBA" id="ARBA00023125"/>
    </source>
</evidence>